<dbReference type="RefSeq" id="WP_243479083.1">
    <property type="nucleotide sequence ID" value="NZ_CP063982.1"/>
</dbReference>
<gene>
    <name evidence="2" type="ORF">DHf2319_01695</name>
</gene>
<dbReference type="InterPro" id="IPR038989">
    <property type="entry name" value="UbiJ"/>
</dbReference>
<dbReference type="EMBL" id="CP063982">
    <property type="protein sequence ID" value="UOD50674.1"/>
    <property type="molecule type" value="Genomic_DNA"/>
</dbReference>
<sequence length="216" mass="23479">MQTLPLLWQQPPKQAVCVVLNRLFQQQPAVLELLAQHAGSSFHLVAAPIDAAIKIGHDGKLAPADPALVPDVMLTIDTGRLWAEGWRPGQPFSERAGLVHVSGDAAMAQTLSTLAKSWRPDIEDLLSHYVGDFASVQLISVTKRLAGLASEFAKRTSQNIAEYAAYEAQLVLPDAPLREHTSELAALKRRLDDLHNQVEALDARTQRLAEEAGGNS</sequence>
<dbReference type="PANTHER" id="PTHR38693:SF1">
    <property type="entry name" value="UBIQUINONE BIOSYNTHESIS ACCESSORY FACTOR UBIJ"/>
    <property type="match status" value="1"/>
</dbReference>
<evidence type="ECO:0000313" key="3">
    <source>
        <dbReference type="Proteomes" id="UP000831607"/>
    </source>
</evidence>
<accession>A0ABY4ARL9</accession>
<evidence type="ECO:0000313" key="2">
    <source>
        <dbReference type="EMBL" id="UOD50674.1"/>
    </source>
</evidence>
<organism evidence="2 3">
    <name type="scientific">Orrella daihaiensis</name>
    <dbReference type="NCBI Taxonomy" id="2782176"/>
    <lineage>
        <taxon>Bacteria</taxon>
        <taxon>Pseudomonadati</taxon>
        <taxon>Pseudomonadota</taxon>
        <taxon>Betaproteobacteria</taxon>
        <taxon>Burkholderiales</taxon>
        <taxon>Alcaligenaceae</taxon>
        <taxon>Orrella</taxon>
    </lineage>
</organism>
<keyword evidence="3" id="KW-1185">Reference proteome</keyword>
<evidence type="ECO:0008006" key="4">
    <source>
        <dbReference type="Google" id="ProtNLM"/>
    </source>
</evidence>
<feature type="coiled-coil region" evidence="1">
    <location>
        <begin position="177"/>
        <end position="211"/>
    </location>
</feature>
<reference evidence="2 3" key="1">
    <citation type="submission" date="2020-11" db="EMBL/GenBank/DDBJ databases">
        <title>Algicoccus daihaiensis sp.nov., isolated from Daihai Lake in Inner Mongolia.</title>
        <authorList>
            <person name="Kai J."/>
        </authorList>
    </citation>
    <scope>NUCLEOTIDE SEQUENCE [LARGE SCALE GENOMIC DNA]</scope>
    <source>
        <strain evidence="3">f23</strain>
    </source>
</reference>
<protein>
    <recommendedName>
        <fullName evidence="4">Ubiquinone biosynthesis accessory factor UbiJ</fullName>
    </recommendedName>
</protein>
<dbReference type="Proteomes" id="UP000831607">
    <property type="component" value="Chromosome"/>
</dbReference>
<proteinExistence type="predicted"/>
<dbReference type="PANTHER" id="PTHR38693">
    <property type="entry name" value="UBIQUINONE BIOSYNTHESIS PROTEIN UBIJ"/>
    <property type="match status" value="1"/>
</dbReference>
<keyword evidence="1" id="KW-0175">Coiled coil</keyword>
<evidence type="ECO:0000256" key="1">
    <source>
        <dbReference type="SAM" id="Coils"/>
    </source>
</evidence>
<name>A0ABY4ARL9_9BURK</name>